<dbReference type="PANTHER" id="PTHR12243:SF67">
    <property type="entry name" value="COREPRESSOR OF PANGOLIN, ISOFORM A-RELATED"/>
    <property type="match status" value="1"/>
</dbReference>
<dbReference type="GO" id="GO:0005634">
    <property type="term" value="C:nucleus"/>
    <property type="evidence" value="ECO:0007669"/>
    <property type="project" value="UniProtKB-SubCell"/>
</dbReference>
<organism evidence="6 7">
    <name type="scientific">Trichonephila clavata</name>
    <name type="common">Joro spider</name>
    <name type="synonym">Nephila clavata</name>
    <dbReference type="NCBI Taxonomy" id="2740835"/>
    <lineage>
        <taxon>Eukaryota</taxon>
        <taxon>Metazoa</taxon>
        <taxon>Ecdysozoa</taxon>
        <taxon>Arthropoda</taxon>
        <taxon>Chelicerata</taxon>
        <taxon>Arachnida</taxon>
        <taxon>Araneae</taxon>
        <taxon>Araneomorphae</taxon>
        <taxon>Entelegynae</taxon>
        <taxon>Araneoidea</taxon>
        <taxon>Nephilidae</taxon>
        <taxon>Trichonephila</taxon>
    </lineage>
</organism>
<evidence type="ECO:0000313" key="6">
    <source>
        <dbReference type="EMBL" id="GFR33724.1"/>
    </source>
</evidence>
<feature type="compositionally biased region" description="Polar residues" evidence="2">
    <location>
        <begin position="101"/>
        <end position="132"/>
    </location>
</feature>
<reference evidence="6" key="1">
    <citation type="submission" date="2020-07" db="EMBL/GenBank/DDBJ databases">
        <title>Multicomponent nature underlies the extraordinary mechanical properties of spider dragline silk.</title>
        <authorList>
            <person name="Kono N."/>
            <person name="Nakamura H."/>
            <person name="Mori M."/>
            <person name="Yoshida Y."/>
            <person name="Ohtoshi R."/>
            <person name="Malay A.D."/>
            <person name="Moran D.A.P."/>
            <person name="Tomita M."/>
            <person name="Numata K."/>
            <person name="Arakawa K."/>
        </authorList>
    </citation>
    <scope>NUCLEOTIDE SEQUENCE</scope>
</reference>
<dbReference type="PANTHER" id="PTHR12243">
    <property type="entry name" value="MADF DOMAIN TRANSCRIPTION FACTOR"/>
    <property type="match status" value="1"/>
</dbReference>
<dbReference type="PROSITE" id="PS51029">
    <property type="entry name" value="MADF"/>
    <property type="match status" value="1"/>
</dbReference>
<dbReference type="InterPro" id="IPR001005">
    <property type="entry name" value="SANT/Myb"/>
</dbReference>
<feature type="domain" description="MADF" evidence="4">
    <location>
        <begin position="14"/>
        <end position="99"/>
    </location>
</feature>
<dbReference type="InterPro" id="IPR039353">
    <property type="entry name" value="TF_Adf1"/>
</dbReference>
<protein>
    <recommendedName>
        <fullName evidence="8">Myb-like domain-containing protein</fullName>
    </recommendedName>
</protein>
<dbReference type="Pfam" id="PF10545">
    <property type="entry name" value="MADF_DNA_bdg"/>
    <property type="match status" value="1"/>
</dbReference>
<evidence type="ECO:0000259" key="3">
    <source>
        <dbReference type="PROSITE" id="PS50090"/>
    </source>
</evidence>
<evidence type="ECO:0000256" key="1">
    <source>
        <dbReference type="PROSITE-ProRule" id="PRU00371"/>
    </source>
</evidence>
<accession>A0A8X6J206</accession>
<evidence type="ECO:0000259" key="4">
    <source>
        <dbReference type="PROSITE" id="PS51029"/>
    </source>
</evidence>
<sequence length="269" mass="30814">MSSNIFWTLEEDEVLIDFVRNHDVLYNIKHQDYRKTQIKQHLWENIGTTLEKSASDCCKRWGYVRDYYIRRRGKPGSCSSGIAAKKRSDLLSFLDRFASSQRPSTTNMESGSQQGFSDVTQLSHTESDSSTAPEIILEHQLNDDFRDNKEDKFESMSPKKRKKLTDSEEQLQLLKEIAQQKAASQNEPDEVDLFFGSMAKIFKRLPRKEQAELRIQITNLISNAELRSLKSDASPACSTPRNEEMMLSGKSANICKILTVCSALKEEED</sequence>
<feature type="region of interest" description="Disordered" evidence="2">
    <location>
        <begin position="101"/>
        <end position="133"/>
    </location>
</feature>
<keyword evidence="7" id="KW-1185">Reference proteome</keyword>
<evidence type="ECO:0000259" key="5">
    <source>
        <dbReference type="PROSITE" id="PS51031"/>
    </source>
</evidence>
<name>A0A8X6J206_TRICU</name>
<evidence type="ECO:0000256" key="2">
    <source>
        <dbReference type="SAM" id="MobiDB-lite"/>
    </source>
</evidence>
<dbReference type="PROSITE" id="PS51031">
    <property type="entry name" value="BESS"/>
    <property type="match status" value="1"/>
</dbReference>
<comment type="subcellular location">
    <subcellularLocation>
        <location evidence="1">Nucleus</location>
    </subcellularLocation>
</comment>
<evidence type="ECO:0008006" key="8">
    <source>
        <dbReference type="Google" id="ProtNLM"/>
    </source>
</evidence>
<dbReference type="InterPro" id="IPR004210">
    <property type="entry name" value="BESS_motif"/>
</dbReference>
<proteinExistence type="predicted"/>
<dbReference type="PROSITE" id="PS50090">
    <property type="entry name" value="MYB_LIKE"/>
    <property type="match status" value="1"/>
</dbReference>
<evidence type="ECO:0000313" key="7">
    <source>
        <dbReference type="Proteomes" id="UP000887116"/>
    </source>
</evidence>
<dbReference type="GO" id="GO:0003677">
    <property type="term" value="F:DNA binding"/>
    <property type="evidence" value="ECO:0007669"/>
    <property type="project" value="InterPro"/>
</dbReference>
<dbReference type="SMART" id="SM00595">
    <property type="entry name" value="MADF"/>
    <property type="match status" value="1"/>
</dbReference>
<feature type="domain" description="BESS" evidence="5">
    <location>
        <begin position="188"/>
        <end position="227"/>
    </location>
</feature>
<comment type="caution">
    <text evidence="6">The sequence shown here is derived from an EMBL/GenBank/DDBJ whole genome shotgun (WGS) entry which is preliminary data.</text>
</comment>
<dbReference type="EMBL" id="BMAO01029720">
    <property type="protein sequence ID" value="GFR33724.1"/>
    <property type="molecule type" value="Genomic_DNA"/>
</dbReference>
<dbReference type="Proteomes" id="UP000887116">
    <property type="component" value="Unassembled WGS sequence"/>
</dbReference>
<gene>
    <name evidence="6" type="primary">g.167379</name>
    <name evidence="6" type="ORF">TNCT_90631</name>
</gene>
<dbReference type="GO" id="GO:0006357">
    <property type="term" value="P:regulation of transcription by RNA polymerase II"/>
    <property type="evidence" value="ECO:0007669"/>
    <property type="project" value="TreeGrafter"/>
</dbReference>
<dbReference type="InterPro" id="IPR006578">
    <property type="entry name" value="MADF-dom"/>
</dbReference>
<dbReference type="AlphaFoldDB" id="A0A8X6J206"/>
<feature type="region of interest" description="Disordered" evidence="2">
    <location>
        <begin position="147"/>
        <end position="167"/>
    </location>
</feature>
<dbReference type="OrthoDB" id="6081971at2759"/>
<keyword evidence="1" id="KW-0539">Nucleus</keyword>
<feature type="domain" description="Myb-like" evidence="3">
    <location>
        <begin position="7"/>
        <end position="61"/>
    </location>
</feature>
<dbReference type="GO" id="GO:0005667">
    <property type="term" value="C:transcription regulator complex"/>
    <property type="evidence" value="ECO:0007669"/>
    <property type="project" value="TreeGrafter"/>
</dbReference>